<comment type="caution">
    <text evidence="3">The sequence shown here is derived from an EMBL/GenBank/DDBJ whole genome shotgun (WGS) entry which is preliminary data.</text>
</comment>
<dbReference type="CDD" id="cd20736">
    <property type="entry name" value="PoNe_Nuclease"/>
    <property type="match status" value="1"/>
</dbReference>
<keyword evidence="4" id="KW-1185">Reference proteome</keyword>
<dbReference type="PANTHER" id="PTHR34039:SF1">
    <property type="entry name" value="UPF0102 PROTEIN YRAN"/>
    <property type="match status" value="1"/>
</dbReference>
<name>A0ABQ2F8F3_9MICO</name>
<dbReference type="Proteomes" id="UP000662111">
    <property type="component" value="Unassembled WGS sequence"/>
</dbReference>
<dbReference type="EMBL" id="BMLB01000002">
    <property type="protein sequence ID" value="GGK62532.1"/>
    <property type="molecule type" value="Genomic_DNA"/>
</dbReference>
<reference evidence="4" key="1">
    <citation type="journal article" date="2019" name="Int. J. Syst. Evol. Microbiol.">
        <title>The Global Catalogue of Microorganisms (GCM) 10K type strain sequencing project: providing services to taxonomists for standard genome sequencing and annotation.</title>
        <authorList>
            <consortium name="The Broad Institute Genomics Platform"/>
            <consortium name="The Broad Institute Genome Sequencing Center for Infectious Disease"/>
            <person name="Wu L."/>
            <person name="Ma J."/>
        </authorList>
    </citation>
    <scope>NUCLEOTIDE SEQUENCE [LARGE SCALE GENOMIC DNA]</scope>
    <source>
        <strain evidence="4">CGMCC 1.5362</strain>
    </source>
</reference>
<comment type="similarity">
    <text evidence="1 2">Belongs to the UPF0102 family.</text>
</comment>
<evidence type="ECO:0000256" key="2">
    <source>
        <dbReference type="HAMAP-Rule" id="MF_00048"/>
    </source>
</evidence>
<dbReference type="HAMAP" id="MF_00048">
    <property type="entry name" value="UPF0102"/>
    <property type="match status" value="1"/>
</dbReference>
<accession>A0ABQ2F8F3</accession>
<dbReference type="Gene3D" id="3.40.1350.10">
    <property type="match status" value="1"/>
</dbReference>
<dbReference type="PANTHER" id="PTHR34039">
    <property type="entry name" value="UPF0102 PROTEIN YRAN"/>
    <property type="match status" value="1"/>
</dbReference>
<dbReference type="InterPro" id="IPR003509">
    <property type="entry name" value="UPF0102_YraN-like"/>
</dbReference>
<dbReference type="SUPFAM" id="SSF52980">
    <property type="entry name" value="Restriction endonuclease-like"/>
    <property type="match status" value="1"/>
</dbReference>
<sequence>MGRGMPWREARAVGDRGEDLACAHLERMGWQLVERNWRCRQGEIDVVARDPDGELVFCEVKTRRSARMGLPVEAVGHAKARRLRVLAWAWLAAHEERPGRFRIDLIGVLTVPGRAPRLEHLEAVA</sequence>
<evidence type="ECO:0000313" key="4">
    <source>
        <dbReference type="Proteomes" id="UP000662111"/>
    </source>
</evidence>
<dbReference type="RefSeq" id="WP_156875682.1">
    <property type="nucleotide sequence ID" value="NZ_BMLB01000002.1"/>
</dbReference>
<protein>
    <recommendedName>
        <fullName evidence="2">UPF0102 protein GCM10011509_08630</fullName>
    </recommendedName>
</protein>
<dbReference type="InterPro" id="IPR011856">
    <property type="entry name" value="tRNA_endonuc-like_dom_sf"/>
</dbReference>
<evidence type="ECO:0000313" key="3">
    <source>
        <dbReference type="EMBL" id="GGK62532.1"/>
    </source>
</evidence>
<dbReference type="Pfam" id="PF02021">
    <property type="entry name" value="UPF0102"/>
    <property type="match status" value="1"/>
</dbReference>
<evidence type="ECO:0000256" key="1">
    <source>
        <dbReference type="ARBA" id="ARBA00006738"/>
    </source>
</evidence>
<gene>
    <name evidence="3" type="ORF">GCM10011509_08630</name>
</gene>
<dbReference type="NCBIfam" id="NF009154">
    <property type="entry name" value="PRK12497.3-3"/>
    <property type="match status" value="1"/>
</dbReference>
<proteinExistence type="inferred from homology"/>
<dbReference type="InterPro" id="IPR011335">
    <property type="entry name" value="Restrct_endonuc-II-like"/>
</dbReference>
<organism evidence="3 4">
    <name type="scientific">Ornithinimicrobium pekingense</name>
    <dbReference type="NCBI Taxonomy" id="384677"/>
    <lineage>
        <taxon>Bacteria</taxon>
        <taxon>Bacillati</taxon>
        <taxon>Actinomycetota</taxon>
        <taxon>Actinomycetes</taxon>
        <taxon>Micrococcales</taxon>
        <taxon>Ornithinimicrobiaceae</taxon>
        <taxon>Ornithinimicrobium</taxon>
    </lineage>
</organism>